<gene>
    <name evidence="2" type="ORF">CPELLU_LOCUS472</name>
</gene>
<protein>
    <submittedName>
        <fullName evidence="2">5448_t:CDS:1</fullName>
    </submittedName>
</protein>
<dbReference type="Proteomes" id="UP000789759">
    <property type="component" value="Unassembled WGS sequence"/>
</dbReference>
<feature type="region of interest" description="Disordered" evidence="1">
    <location>
        <begin position="43"/>
        <end position="63"/>
    </location>
</feature>
<accession>A0A9N8VJH9</accession>
<comment type="caution">
    <text evidence="2">The sequence shown here is derived from an EMBL/GenBank/DDBJ whole genome shotgun (WGS) entry which is preliminary data.</text>
</comment>
<proteinExistence type="predicted"/>
<dbReference type="AlphaFoldDB" id="A0A9N8VJH9"/>
<sequence>MLLLNQVIHIESAKFGNKISSDEISDDEVDDYVANPPKGERPMCVGCGGKSSPKSVLSGPRYK</sequence>
<organism evidence="2 3">
    <name type="scientific">Cetraspora pellucida</name>
    <dbReference type="NCBI Taxonomy" id="1433469"/>
    <lineage>
        <taxon>Eukaryota</taxon>
        <taxon>Fungi</taxon>
        <taxon>Fungi incertae sedis</taxon>
        <taxon>Mucoromycota</taxon>
        <taxon>Glomeromycotina</taxon>
        <taxon>Glomeromycetes</taxon>
        <taxon>Diversisporales</taxon>
        <taxon>Gigasporaceae</taxon>
        <taxon>Cetraspora</taxon>
    </lineage>
</organism>
<evidence type="ECO:0000313" key="3">
    <source>
        <dbReference type="Proteomes" id="UP000789759"/>
    </source>
</evidence>
<keyword evidence="3" id="KW-1185">Reference proteome</keyword>
<dbReference type="EMBL" id="CAJVQA010000134">
    <property type="protein sequence ID" value="CAG8457735.1"/>
    <property type="molecule type" value="Genomic_DNA"/>
</dbReference>
<evidence type="ECO:0000313" key="2">
    <source>
        <dbReference type="EMBL" id="CAG8457735.1"/>
    </source>
</evidence>
<reference evidence="2" key="1">
    <citation type="submission" date="2021-06" db="EMBL/GenBank/DDBJ databases">
        <authorList>
            <person name="Kallberg Y."/>
            <person name="Tangrot J."/>
            <person name="Rosling A."/>
        </authorList>
    </citation>
    <scope>NUCLEOTIDE SEQUENCE</scope>
    <source>
        <strain evidence="2">FL966</strain>
    </source>
</reference>
<name>A0A9N8VJH9_9GLOM</name>
<evidence type="ECO:0000256" key="1">
    <source>
        <dbReference type="SAM" id="MobiDB-lite"/>
    </source>
</evidence>